<accession>A0AAU7JM52</accession>
<organism evidence="2">
    <name type="scientific">Alsobacter sp. KACC 23698</name>
    <dbReference type="NCBI Taxonomy" id="3149229"/>
    <lineage>
        <taxon>Bacteria</taxon>
        <taxon>Pseudomonadati</taxon>
        <taxon>Pseudomonadota</taxon>
        <taxon>Alphaproteobacteria</taxon>
        <taxon>Hyphomicrobiales</taxon>
        <taxon>Alsobacteraceae</taxon>
        <taxon>Alsobacter</taxon>
    </lineage>
</organism>
<gene>
    <name evidence="2" type="ORF">ABEG18_12265</name>
</gene>
<protein>
    <submittedName>
        <fullName evidence="2">DUF1127 domain-containing protein</fullName>
    </submittedName>
</protein>
<evidence type="ECO:0000313" key="2">
    <source>
        <dbReference type="EMBL" id="XBO41491.1"/>
    </source>
</evidence>
<dbReference type="RefSeq" id="WP_406858345.1">
    <property type="nucleotide sequence ID" value="NZ_CP157484.1"/>
</dbReference>
<sequence>MLTVNTISKRLRNWARYRNTVRELSQLTDRDLSDLGISRGDIRFIAKKHAVKA</sequence>
<dbReference type="EMBL" id="CP157484">
    <property type="protein sequence ID" value="XBO41491.1"/>
    <property type="molecule type" value="Genomic_DNA"/>
</dbReference>
<dbReference type="AlphaFoldDB" id="A0AAU7JM52"/>
<proteinExistence type="predicted"/>
<evidence type="ECO:0000259" key="1">
    <source>
        <dbReference type="Pfam" id="PF06568"/>
    </source>
</evidence>
<feature type="domain" description="YjiS-like" evidence="1">
    <location>
        <begin position="10"/>
        <end position="43"/>
    </location>
</feature>
<name>A0AAU7JM52_9HYPH</name>
<dbReference type="InterPro" id="IPR009506">
    <property type="entry name" value="YjiS-like"/>
</dbReference>
<dbReference type="Pfam" id="PF06568">
    <property type="entry name" value="YjiS-like"/>
    <property type="match status" value="1"/>
</dbReference>
<reference evidence="2" key="1">
    <citation type="submission" date="2024-05" db="EMBL/GenBank/DDBJ databases">
        <authorList>
            <person name="Kim S."/>
            <person name="Heo J."/>
            <person name="Choi H."/>
            <person name="Choi Y."/>
            <person name="Kwon S.-W."/>
            <person name="Kim Y."/>
        </authorList>
    </citation>
    <scope>NUCLEOTIDE SEQUENCE</scope>
    <source>
        <strain evidence="2">KACC 23698</strain>
    </source>
</reference>